<feature type="compositionally biased region" description="Pro residues" evidence="1">
    <location>
        <begin position="52"/>
        <end position="71"/>
    </location>
</feature>
<accession>A0A5P8PQY8</accession>
<evidence type="ECO:0000256" key="1">
    <source>
        <dbReference type="SAM" id="MobiDB-lite"/>
    </source>
</evidence>
<keyword evidence="3" id="KW-1185">Reference proteome</keyword>
<evidence type="ECO:0000313" key="2">
    <source>
        <dbReference type="EMBL" id="QFR59694.1"/>
    </source>
</evidence>
<proteinExistence type="predicted"/>
<organism evidence="2 3">
    <name type="scientific">Acinetobacter phage VB_ApiP_XC38</name>
    <dbReference type="NCBI Taxonomy" id="2655002"/>
    <lineage>
        <taxon>Viruses</taxon>
        <taxon>Duplodnaviria</taxon>
        <taxon>Heunggongvirae</taxon>
        <taxon>Uroviricota</taxon>
        <taxon>Caudoviricetes</taxon>
        <taxon>Schitoviridae</taxon>
        <taxon>Exceevirus</taxon>
        <taxon>Exceevirus Xc38</taxon>
    </lineage>
</organism>
<gene>
    <name evidence="2" type="ORF">VBApiPXC38_07</name>
</gene>
<reference evidence="2 3" key="1">
    <citation type="submission" date="2019-09" db="EMBL/GenBank/DDBJ databases">
        <title>The characteristics and genome analysis of VB_ApiP_XC38, a novel N4-like phage Infecting Acinetobacter pittii.</title>
        <authorList>
            <person name="Cheng M."/>
        </authorList>
    </citation>
    <scope>NUCLEOTIDE SEQUENCE [LARGE SCALE GENOMIC DNA]</scope>
</reference>
<feature type="region of interest" description="Disordered" evidence="1">
    <location>
        <begin position="1"/>
        <end position="123"/>
    </location>
</feature>
<feature type="compositionally biased region" description="Low complexity" evidence="1">
    <location>
        <begin position="103"/>
        <end position="116"/>
    </location>
</feature>
<protein>
    <submittedName>
        <fullName evidence="2">Tail measure protein</fullName>
    </submittedName>
</protein>
<dbReference type="Proteomes" id="UP000326537">
    <property type="component" value="Segment"/>
</dbReference>
<name>A0A5P8PQY8_9CAUD</name>
<evidence type="ECO:0000313" key="3">
    <source>
        <dbReference type="Proteomes" id="UP000326537"/>
    </source>
</evidence>
<dbReference type="EMBL" id="MN508356">
    <property type="protein sequence ID" value="QFR59694.1"/>
    <property type="molecule type" value="Genomic_DNA"/>
</dbReference>
<sequence>MSIDYANLTLEQLESMSDEDFAKLDPSKLGEATPSTEEQPPVEAPVDTPPVADEPPPVEQEPEQQPQPDPEPASEDTANGTASEAEQTQAADVVTEQGEGINPTQEQQPQEQQPTTVADSPEKAFYDKVTAGFKANGKTYKIDNPDDLIALAQQGLNYNQKMAAIKPSLKIVRALQERGIESLEQLGELFDLHDRKPEAIAALVQKSGIDTYQLEEQAKAYVPSVPQVNDQLFEFEQAAKALEGNPHFGTVVQNLQTYDDQTRQEIFTKPHLLNVLTDHVANGYYDQIMARLEIEQATGRTRGMSFLQAYDAIGQQMFGQPQQQPVNVPPANYQSNISAHGNPPVQLATQSAPVQVVAKPVHVAQKQNTSNNAARKAAASTTGTATTVQKIVMTPDELWALSDEEFAKINPKYL</sequence>
<feature type="compositionally biased region" description="Polar residues" evidence="1">
    <location>
        <begin position="76"/>
        <end position="90"/>
    </location>
</feature>